<comment type="similarity">
    <text evidence="13">Belongs to the ATP adenylyltransferase family.</text>
</comment>
<dbReference type="OrthoDB" id="10267950at2759"/>
<dbReference type="GeneID" id="11497116"/>
<comment type="catalytic activity">
    <reaction evidence="11">
        <text>ADP + ATP + H(+) = P(1),P(4)-bis(5'-adenosyl) tetraphosphate + phosphate</text>
        <dbReference type="Rhea" id="RHEA:16577"/>
        <dbReference type="ChEBI" id="CHEBI:15378"/>
        <dbReference type="ChEBI" id="CHEBI:30616"/>
        <dbReference type="ChEBI" id="CHEBI:43474"/>
        <dbReference type="ChEBI" id="CHEBI:58141"/>
        <dbReference type="ChEBI" id="CHEBI:456216"/>
        <dbReference type="EC" id="2.7.7.53"/>
    </reaction>
</comment>
<dbReference type="InterPro" id="IPR036265">
    <property type="entry name" value="HIT-like_sf"/>
</dbReference>
<reference evidence="17 18" key="1">
    <citation type="journal article" date="2011" name="Proc. Natl. Acad. Sci. U.S.A.">
        <title>Evolutionary erosion of yeast sex chromosomes by mating-type switching accidents.</title>
        <authorList>
            <person name="Gordon J.L."/>
            <person name="Armisen D."/>
            <person name="Proux-Wera E."/>
            <person name="Oheigeartaigh S.S."/>
            <person name="Byrne K.P."/>
            <person name="Wolfe K.H."/>
        </authorList>
    </citation>
    <scope>NUCLEOTIDE SEQUENCE [LARGE SCALE GENOMIC DNA]</scope>
    <source>
        <strain evidence="18">ATCC 10597 / BCRC 20456 / CBS 421 / NBRC 0211 / NRRL Y-12639</strain>
    </source>
</reference>
<evidence type="ECO:0000259" key="15">
    <source>
        <dbReference type="Pfam" id="PF09830"/>
    </source>
</evidence>
<sequence length="336" mass="38171">MVQDNIKQLIHEKYEKAIQSGTLKLAETTSKKIKDLKSGIQCLVTLAPNLKKKQSNDSTEKDDSIDPFINPNPDVVISDDLNNDGDYQLLLNKFPIIPEHSILTTKEFQSQTSALTPKDLLTTYQLLCKLDADDEDEEEFTSRHLAFYNSGAHSGSSQDHKHLQIVELPSKLIPFQQSLCNGKEHFLPTFNSEPLQDDKISFAHFVLPLPESSEDVNEDLLAMCYISLLQRTLTFFQDWTNERPNLSKSYNVLLTKNWICLIPRSNATAEIKQTPEDSEEIDLKLSINSLGYVGMILTKDEKEFNQIVSNPQIVDELLLSCGFPNTFGQKPTEYHY</sequence>
<dbReference type="Gene3D" id="3.30.428.70">
    <property type="match status" value="1"/>
</dbReference>
<evidence type="ECO:0000256" key="5">
    <source>
        <dbReference type="ARBA" id="ARBA00022490"/>
    </source>
</evidence>
<evidence type="ECO:0000256" key="11">
    <source>
        <dbReference type="ARBA" id="ARBA00050267"/>
    </source>
</evidence>
<comment type="subcellular location">
    <subcellularLocation>
        <location evidence="3">Cytoplasm</location>
    </subcellularLocation>
    <subcellularLocation>
        <location evidence="2">Nucleus</location>
    </subcellularLocation>
</comment>
<evidence type="ECO:0000256" key="9">
    <source>
        <dbReference type="ARBA" id="ARBA00022840"/>
    </source>
</evidence>
<evidence type="ECO:0000256" key="14">
    <source>
        <dbReference type="PIRSR" id="PIRSR000846-1"/>
    </source>
</evidence>
<evidence type="ECO:0000256" key="6">
    <source>
        <dbReference type="ARBA" id="ARBA00022679"/>
    </source>
</evidence>
<keyword evidence="5" id="KW-0963">Cytoplasm</keyword>
<keyword evidence="6" id="KW-0808">Transferase</keyword>
<gene>
    <name evidence="17" type="primary">NDAI0F04610</name>
    <name evidence="17" type="ordered locus">NDAI_0F04610</name>
</gene>
<dbReference type="GO" id="GO:0009117">
    <property type="term" value="P:nucleotide metabolic process"/>
    <property type="evidence" value="ECO:0007669"/>
    <property type="project" value="InterPro"/>
</dbReference>
<evidence type="ECO:0000313" key="17">
    <source>
        <dbReference type="EMBL" id="CCD25779.1"/>
    </source>
</evidence>
<dbReference type="GO" id="GO:0009164">
    <property type="term" value="P:nucleoside catabolic process"/>
    <property type="evidence" value="ECO:0007669"/>
    <property type="project" value="EnsemblFungi"/>
</dbReference>
<dbReference type="InterPro" id="IPR043171">
    <property type="entry name" value="Ap4A_phos1/2-like"/>
</dbReference>
<evidence type="ECO:0000256" key="4">
    <source>
        <dbReference type="ARBA" id="ARBA00011245"/>
    </source>
</evidence>
<dbReference type="GO" id="GO:0005634">
    <property type="term" value="C:nucleus"/>
    <property type="evidence" value="ECO:0007669"/>
    <property type="project" value="UniProtKB-SubCell"/>
</dbReference>
<evidence type="ECO:0000313" key="18">
    <source>
        <dbReference type="Proteomes" id="UP000000689"/>
    </source>
</evidence>
<comment type="cofactor">
    <cofactor evidence="1">
        <name>a divalent metal cation</name>
        <dbReference type="ChEBI" id="CHEBI:60240"/>
    </cofactor>
</comment>
<organism evidence="17 18">
    <name type="scientific">Naumovozyma dairenensis (strain ATCC 10597 / BCRC 20456 / CBS 421 / NBRC 0211 / NRRL Y-12639)</name>
    <name type="common">Saccharomyces dairenensis</name>
    <dbReference type="NCBI Taxonomy" id="1071378"/>
    <lineage>
        <taxon>Eukaryota</taxon>
        <taxon>Fungi</taxon>
        <taxon>Dikarya</taxon>
        <taxon>Ascomycota</taxon>
        <taxon>Saccharomycotina</taxon>
        <taxon>Saccharomycetes</taxon>
        <taxon>Saccharomycetales</taxon>
        <taxon>Saccharomycetaceae</taxon>
        <taxon>Naumovozyma</taxon>
    </lineage>
</organism>
<dbReference type="InterPro" id="IPR045759">
    <property type="entry name" value="Ap4A_phos1/2_N"/>
</dbReference>
<dbReference type="GO" id="GO:0008796">
    <property type="term" value="F:bis(5'-nucleosyl)-tetraphosphatase activity"/>
    <property type="evidence" value="ECO:0007669"/>
    <property type="project" value="EnsemblFungi"/>
</dbReference>
<evidence type="ECO:0000256" key="7">
    <source>
        <dbReference type="ARBA" id="ARBA00022741"/>
    </source>
</evidence>
<dbReference type="EMBL" id="HE580272">
    <property type="protein sequence ID" value="CCD25779.1"/>
    <property type="molecule type" value="Genomic_DNA"/>
</dbReference>
<dbReference type="SUPFAM" id="SSF54197">
    <property type="entry name" value="HIT-like"/>
    <property type="match status" value="1"/>
</dbReference>
<evidence type="ECO:0000256" key="3">
    <source>
        <dbReference type="ARBA" id="ARBA00004496"/>
    </source>
</evidence>
<proteinExistence type="inferred from homology"/>
<dbReference type="HOGENOM" id="CLU_049915_1_0_1"/>
<dbReference type="KEGG" id="ndi:NDAI_0F04610"/>
<dbReference type="PIRSF" id="PIRSF000846">
    <property type="entry name" value="ATP_adenylyltr"/>
    <property type="match status" value="1"/>
</dbReference>
<feature type="domain" description="Ap4A phosphorylase 1/2 N-terminal" evidence="16">
    <location>
        <begin position="4"/>
        <end position="170"/>
    </location>
</feature>
<keyword evidence="9" id="KW-0067">ATP-binding</keyword>
<dbReference type="PANTHER" id="PTHR38420:SF1">
    <property type="entry name" value="PUTATIVE (AFU_ORTHOLOGUE AFUA_5G14690)-RELATED"/>
    <property type="match status" value="1"/>
</dbReference>
<evidence type="ECO:0000256" key="13">
    <source>
        <dbReference type="ARBA" id="ARBA00061129"/>
    </source>
</evidence>
<dbReference type="Pfam" id="PF09830">
    <property type="entry name" value="ATP_transf"/>
    <property type="match status" value="1"/>
</dbReference>
<dbReference type="InterPro" id="IPR009163">
    <property type="entry name" value="Ap4A_phos1/2"/>
</dbReference>
<evidence type="ECO:0000259" key="16">
    <source>
        <dbReference type="Pfam" id="PF19327"/>
    </source>
</evidence>
<dbReference type="Pfam" id="PF19327">
    <property type="entry name" value="Ap4A_phos_N"/>
    <property type="match status" value="1"/>
</dbReference>
<dbReference type="RefSeq" id="XP_003671022.1">
    <property type="nucleotide sequence ID" value="XM_003670974.1"/>
</dbReference>
<keyword evidence="18" id="KW-1185">Reference proteome</keyword>
<feature type="domain" description="ATP adenylyltransferase C-terminal" evidence="15">
    <location>
        <begin position="199"/>
        <end position="324"/>
    </location>
</feature>
<dbReference type="FunFam" id="3.30.428.70:FF:000001">
    <property type="entry name" value="APA1p AP4A phosphorylase"/>
    <property type="match status" value="1"/>
</dbReference>
<keyword evidence="7" id="KW-0547">Nucleotide-binding</keyword>
<dbReference type="GO" id="GO:0005737">
    <property type="term" value="C:cytoplasm"/>
    <property type="evidence" value="ECO:0007669"/>
    <property type="project" value="UniProtKB-SubCell"/>
</dbReference>
<comment type="catalytic activity">
    <reaction evidence="12">
        <text>sulfate + ADP + H(+) = adenosine 5'-phosphosulfate + phosphate</text>
        <dbReference type="Rhea" id="RHEA:16529"/>
        <dbReference type="ChEBI" id="CHEBI:15378"/>
        <dbReference type="ChEBI" id="CHEBI:16189"/>
        <dbReference type="ChEBI" id="CHEBI:43474"/>
        <dbReference type="ChEBI" id="CHEBI:58243"/>
        <dbReference type="ChEBI" id="CHEBI:456216"/>
        <dbReference type="EC" id="2.7.7.5"/>
    </reaction>
</comment>
<accession>G0WDB8</accession>
<name>G0WDB8_NAUDC</name>
<dbReference type="STRING" id="1071378.G0WDB8"/>
<keyword evidence="8" id="KW-0378">Hydrolase</keyword>
<dbReference type="GO" id="GO:0003877">
    <property type="term" value="F:ATP:ADP adenylyltransferase activity"/>
    <property type="evidence" value="ECO:0007669"/>
    <property type="project" value="UniProtKB-EC"/>
</dbReference>
<keyword evidence="10" id="KW-0539">Nucleus</keyword>
<evidence type="ECO:0000256" key="10">
    <source>
        <dbReference type="ARBA" id="ARBA00023242"/>
    </source>
</evidence>
<dbReference type="GO" id="GO:0004780">
    <property type="term" value="F:sulfate adenylyltransferase (ADP) activity"/>
    <property type="evidence" value="ECO:0007669"/>
    <property type="project" value="UniProtKB-EC"/>
</dbReference>
<evidence type="ECO:0000256" key="8">
    <source>
        <dbReference type="ARBA" id="ARBA00022801"/>
    </source>
</evidence>
<protein>
    <submittedName>
        <fullName evidence="17">Uncharacterized protein</fullName>
    </submittedName>
</protein>
<evidence type="ECO:0000256" key="2">
    <source>
        <dbReference type="ARBA" id="ARBA00004123"/>
    </source>
</evidence>
<comment type="subunit">
    <text evidence="4">Monomer.</text>
</comment>
<feature type="active site" description="Nucleophile" evidence="14">
    <location>
        <position position="162"/>
    </location>
</feature>
<evidence type="ECO:0000256" key="12">
    <source>
        <dbReference type="ARBA" id="ARBA00050541"/>
    </source>
</evidence>
<dbReference type="Proteomes" id="UP000000689">
    <property type="component" value="Chromosome 6"/>
</dbReference>
<dbReference type="GO" id="GO:0005524">
    <property type="term" value="F:ATP binding"/>
    <property type="evidence" value="ECO:0007669"/>
    <property type="project" value="UniProtKB-KW"/>
</dbReference>
<dbReference type="PANTHER" id="PTHR38420">
    <property type="entry name" value="AP-4-A PHOSPHORYLASE II"/>
    <property type="match status" value="1"/>
</dbReference>
<dbReference type="AlphaFoldDB" id="G0WDB8"/>
<dbReference type="OMA" id="DPFENPP"/>
<evidence type="ECO:0000256" key="1">
    <source>
        <dbReference type="ARBA" id="ARBA00001968"/>
    </source>
</evidence>
<dbReference type="eggNOG" id="ENOG502QRAQ">
    <property type="taxonomic scope" value="Eukaryota"/>
</dbReference>
<dbReference type="InterPro" id="IPR019200">
    <property type="entry name" value="ATP_adenylylTrfase_C"/>
</dbReference>